<dbReference type="EMBL" id="FWFZ01000002">
    <property type="protein sequence ID" value="SLN22109.1"/>
    <property type="molecule type" value="Genomic_DNA"/>
</dbReference>
<evidence type="ECO:0000256" key="1">
    <source>
        <dbReference type="SAM" id="Phobius"/>
    </source>
</evidence>
<feature type="transmembrane region" description="Helical" evidence="1">
    <location>
        <begin position="6"/>
        <end position="26"/>
    </location>
</feature>
<dbReference type="AlphaFoldDB" id="A0A1Y5RNY8"/>
<evidence type="ECO:0000313" key="3">
    <source>
        <dbReference type="Proteomes" id="UP000193900"/>
    </source>
</evidence>
<keyword evidence="3" id="KW-1185">Reference proteome</keyword>
<reference evidence="2 3" key="1">
    <citation type="submission" date="2017-03" db="EMBL/GenBank/DDBJ databases">
        <authorList>
            <person name="Afonso C.L."/>
            <person name="Miller P.J."/>
            <person name="Scott M.A."/>
            <person name="Spackman E."/>
            <person name="Goraichik I."/>
            <person name="Dimitrov K.M."/>
            <person name="Suarez D.L."/>
            <person name="Swayne D.E."/>
        </authorList>
    </citation>
    <scope>NUCLEOTIDE SEQUENCE [LARGE SCALE GENOMIC DNA]</scope>
    <source>
        <strain evidence="2 3">CECT 7023</strain>
    </source>
</reference>
<name>A0A1Y5RNY8_9RHOB</name>
<proteinExistence type="predicted"/>
<gene>
    <name evidence="2" type="ORF">ROA7023_00612</name>
</gene>
<evidence type="ECO:0000313" key="2">
    <source>
        <dbReference type="EMBL" id="SLN22109.1"/>
    </source>
</evidence>
<keyword evidence="1" id="KW-1133">Transmembrane helix</keyword>
<dbReference type="OrthoDB" id="7875801at2"/>
<keyword evidence="1" id="KW-0472">Membrane</keyword>
<dbReference type="Proteomes" id="UP000193900">
    <property type="component" value="Unassembled WGS sequence"/>
</dbReference>
<evidence type="ECO:0008006" key="4">
    <source>
        <dbReference type="Google" id="ProtNLM"/>
    </source>
</evidence>
<organism evidence="2 3">
    <name type="scientific">Roseisalinus antarcticus</name>
    <dbReference type="NCBI Taxonomy" id="254357"/>
    <lineage>
        <taxon>Bacteria</taxon>
        <taxon>Pseudomonadati</taxon>
        <taxon>Pseudomonadota</taxon>
        <taxon>Alphaproteobacteria</taxon>
        <taxon>Rhodobacterales</taxon>
        <taxon>Roseobacteraceae</taxon>
        <taxon>Roseisalinus</taxon>
    </lineage>
</organism>
<keyword evidence="1" id="KW-0812">Transmembrane</keyword>
<accession>A0A1Y5RNY8</accession>
<feature type="transmembrane region" description="Helical" evidence="1">
    <location>
        <begin position="33"/>
        <end position="49"/>
    </location>
</feature>
<protein>
    <recommendedName>
        <fullName evidence="4">50S ribosomal protein L35</fullName>
    </recommendedName>
</protein>
<sequence length="74" mass="7710">MDSDLVFVIGIIILAFAIPAIVSAISDGRTPRGAALMILIGGGLTALAVNQQPGGFQVSEIPDVFVRVIGRYLN</sequence>
<dbReference type="RefSeq" id="WP_085877531.1">
    <property type="nucleotide sequence ID" value="NZ_FWFZ01000002.1"/>
</dbReference>